<proteinExistence type="predicted"/>
<organism evidence="1 2">
    <name type="scientific">[Muricauda] lutisoli</name>
    <dbReference type="NCBI Taxonomy" id="2816035"/>
    <lineage>
        <taxon>Bacteria</taxon>
        <taxon>Pseudomonadati</taxon>
        <taxon>Bacteroidota</taxon>
        <taxon>Flavobacteriia</taxon>
        <taxon>Flavobacteriales</taxon>
        <taxon>Flavobacteriaceae</taxon>
        <taxon>Allomuricauda</taxon>
    </lineage>
</organism>
<dbReference type="RefSeq" id="WP_207070286.1">
    <property type="nucleotide sequence ID" value="NZ_JAFLND010000001.1"/>
</dbReference>
<comment type="caution">
    <text evidence="1">The sequence shown here is derived from an EMBL/GenBank/DDBJ whole genome shotgun (WGS) entry which is preliminary data.</text>
</comment>
<dbReference type="Proteomes" id="UP000664163">
    <property type="component" value="Unassembled WGS sequence"/>
</dbReference>
<sequence>MAKEKGMYMITNDSIRFYSAKVNGYIFDYIRVVEDRFQDYKSTVVLPHIQPLFTSYGFVTMQPVNFDELQEDPTYLSIIRSIISMRARYGNALNARYKQVSKLDSLIRTELKKPKV</sequence>
<evidence type="ECO:0000313" key="1">
    <source>
        <dbReference type="EMBL" id="MBO0329833.1"/>
    </source>
</evidence>
<reference evidence="1 2" key="1">
    <citation type="submission" date="2021-03" db="EMBL/GenBank/DDBJ databases">
        <title>Muricauda sp. CAU 1631 isolated from Incheon.</title>
        <authorList>
            <person name="Kim W."/>
        </authorList>
    </citation>
    <scope>NUCLEOTIDE SEQUENCE [LARGE SCALE GENOMIC DNA]</scope>
    <source>
        <strain evidence="1 2">CAU 1631</strain>
    </source>
</reference>
<keyword evidence="2" id="KW-1185">Reference proteome</keyword>
<dbReference type="EMBL" id="JAFLND010000001">
    <property type="protein sequence ID" value="MBO0329833.1"/>
    <property type="molecule type" value="Genomic_DNA"/>
</dbReference>
<gene>
    <name evidence="1" type="ORF">J0X13_04695</name>
</gene>
<accession>A0ABS3EUE8</accession>
<evidence type="ECO:0000313" key="2">
    <source>
        <dbReference type="Proteomes" id="UP000664163"/>
    </source>
</evidence>
<protein>
    <submittedName>
        <fullName evidence="1">Uncharacterized protein</fullName>
    </submittedName>
</protein>
<name>A0ABS3EUE8_9FLAO</name>